<dbReference type="AlphaFoldDB" id="A0AAX2RQQ7"/>
<dbReference type="EMBL" id="SNSQ01000018">
    <property type="protein sequence ID" value="TEU46467.1"/>
    <property type="molecule type" value="Genomic_DNA"/>
</dbReference>
<dbReference type="RefSeq" id="WP_134255977.1">
    <property type="nucleotide sequence ID" value="NZ_SNSF01000012.1"/>
</dbReference>
<evidence type="ECO:0000313" key="3">
    <source>
        <dbReference type="Proteomes" id="UP000298234"/>
    </source>
</evidence>
<organism evidence="2 3">
    <name type="scientific">Burkholderia cepacia</name>
    <name type="common">Pseudomonas cepacia</name>
    <dbReference type="NCBI Taxonomy" id="292"/>
    <lineage>
        <taxon>Bacteria</taxon>
        <taxon>Pseudomonadati</taxon>
        <taxon>Pseudomonadota</taxon>
        <taxon>Betaproteobacteria</taxon>
        <taxon>Burkholderiales</taxon>
        <taxon>Burkholderiaceae</taxon>
        <taxon>Burkholderia</taxon>
        <taxon>Burkholderia cepacia complex</taxon>
    </lineage>
</organism>
<protein>
    <recommendedName>
        <fullName evidence="4">Lipoprotein</fullName>
    </recommendedName>
</protein>
<name>A0AAX2RQQ7_BURCE</name>
<sequence>MRIISFIVCSCLVAIADGALAVALDESTNFPDGSSQIKVRCQESGNGANCGIYASGSAGEKKIIDYPDAPSNISMASGVFVIDLPCGTQCSATYFYSERKGLGGPFPFVEAYDVERGVVLLSKRNPLPMYAMFSKQSRVVGEIALDIPQGMDAFASIKEVAVEDHRFVITYTDRAGNVSKIRRRVPILKGRLTR</sequence>
<reference evidence="2 3" key="1">
    <citation type="submission" date="2019-03" db="EMBL/GenBank/DDBJ databases">
        <title>Burkholderia cepacia outbreak.</title>
        <authorList>
            <person name="Farzana R."/>
            <person name="Walsh T.R."/>
        </authorList>
    </citation>
    <scope>NUCLEOTIDE SEQUENCE [LARGE SCALE GENOMIC DNA]</scope>
    <source>
        <strain evidence="3">d13</strain>
    </source>
</reference>
<evidence type="ECO:0000256" key="1">
    <source>
        <dbReference type="SAM" id="SignalP"/>
    </source>
</evidence>
<evidence type="ECO:0000313" key="2">
    <source>
        <dbReference type="EMBL" id="TEU46467.1"/>
    </source>
</evidence>
<feature type="chain" id="PRO_5043881132" description="Lipoprotein" evidence="1">
    <location>
        <begin position="22"/>
        <end position="194"/>
    </location>
</feature>
<gene>
    <name evidence="2" type="ORF">E3D37_17315</name>
</gene>
<evidence type="ECO:0008006" key="4">
    <source>
        <dbReference type="Google" id="ProtNLM"/>
    </source>
</evidence>
<comment type="caution">
    <text evidence="2">The sequence shown here is derived from an EMBL/GenBank/DDBJ whole genome shotgun (WGS) entry which is preliminary data.</text>
</comment>
<keyword evidence="1" id="KW-0732">Signal</keyword>
<proteinExistence type="predicted"/>
<dbReference type="Proteomes" id="UP000298234">
    <property type="component" value="Unassembled WGS sequence"/>
</dbReference>
<feature type="signal peptide" evidence="1">
    <location>
        <begin position="1"/>
        <end position="21"/>
    </location>
</feature>
<accession>A0AAX2RQQ7</accession>